<dbReference type="Proteomes" id="UP001596409">
    <property type="component" value="Unassembled WGS sequence"/>
</dbReference>
<evidence type="ECO:0000259" key="2">
    <source>
        <dbReference type="Pfam" id="PF01593"/>
    </source>
</evidence>
<proteinExistence type="predicted"/>
<evidence type="ECO:0000313" key="3">
    <source>
        <dbReference type="EMBL" id="MFC7010426.1"/>
    </source>
</evidence>
<evidence type="ECO:0000256" key="1">
    <source>
        <dbReference type="SAM" id="MobiDB-lite"/>
    </source>
</evidence>
<reference evidence="4" key="1">
    <citation type="journal article" date="2019" name="Int. J. Syst. Evol. Microbiol.">
        <title>The Global Catalogue of Microorganisms (GCM) 10K type strain sequencing project: providing services to taxonomists for standard genome sequencing and annotation.</title>
        <authorList>
            <consortium name="The Broad Institute Genomics Platform"/>
            <consortium name="The Broad Institute Genome Sequencing Center for Infectious Disease"/>
            <person name="Wu L."/>
            <person name="Ma J."/>
        </authorList>
    </citation>
    <scope>NUCLEOTIDE SEQUENCE [LARGE SCALE GENOMIC DNA]</scope>
    <source>
        <strain evidence="4">JCM 4855</strain>
    </source>
</reference>
<evidence type="ECO:0000313" key="4">
    <source>
        <dbReference type="Proteomes" id="UP001596409"/>
    </source>
</evidence>
<keyword evidence="4" id="KW-1185">Reference proteome</keyword>
<organism evidence="3 4">
    <name type="scientific">Streptomyces viridiviolaceus</name>
    <dbReference type="NCBI Taxonomy" id="68282"/>
    <lineage>
        <taxon>Bacteria</taxon>
        <taxon>Bacillati</taxon>
        <taxon>Actinomycetota</taxon>
        <taxon>Actinomycetes</taxon>
        <taxon>Kitasatosporales</taxon>
        <taxon>Streptomycetaceae</taxon>
        <taxon>Streptomyces</taxon>
    </lineage>
</organism>
<name>A0ABW2DV52_9ACTN</name>
<gene>
    <name evidence="3" type="ORF">ACFQMH_01640</name>
</gene>
<dbReference type="SUPFAM" id="SSF51905">
    <property type="entry name" value="FAD/NAD(P)-binding domain"/>
    <property type="match status" value="1"/>
</dbReference>
<dbReference type="EMBL" id="JBHSYM010000003">
    <property type="protein sequence ID" value="MFC7010426.1"/>
    <property type="molecule type" value="Genomic_DNA"/>
</dbReference>
<protein>
    <submittedName>
        <fullName evidence="3">FAD-dependent oxidoreductase</fullName>
    </submittedName>
</protein>
<accession>A0ABW2DV52</accession>
<comment type="caution">
    <text evidence="3">The sequence shown here is derived from an EMBL/GenBank/DDBJ whole genome shotgun (WGS) entry which is preliminary data.</text>
</comment>
<dbReference type="Pfam" id="PF01593">
    <property type="entry name" value="Amino_oxidase"/>
    <property type="match status" value="1"/>
</dbReference>
<sequence>MHPVRAVPEPRRPHGRIHLAGGDSAPMGIGGAEGAVETGANAARNVAAASAAGRH</sequence>
<feature type="region of interest" description="Disordered" evidence="1">
    <location>
        <begin position="1"/>
        <end position="32"/>
    </location>
</feature>
<feature type="domain" description="Amine oxidase" evidence="2">
    <location>
        <begin position="7"/>
        <end position="46"/>
    </location>
</feature>
<dbReference type="RefSeq" id="WP_189870727.1">
    <property type="nucleotide sequence ID" value="NZ_BMWA01000007.1"/>
</dbReference>
<dbReference type="InterPro" id="IPR036188">
    <property type="entry name" value="FAD/NAD-bd_sf"/>
</dbReference>
<dbReference type="InterPro" id="IPR002937">
    <property type="entry name" value="Amino_oxidase"/>
</dbReference>
<dbReference type="Gene3D" id="3.50.50.60">
    <property type="entry name" value="FAD/NAD(P)-binding domain"/>
    <property type="match status" value="1"/>
</dbReference>